<evidence type="ECO:0000313" key="3">
    <source>
        <dbReference type="Proteomes" id="UP001174909"/>
    </source>
</evidence>
<comment type="caution">
    <text evidence="2">The sequence shown here is derived from an EMBL/GenBank/DDBJ whole genome shotgun (WGS) entry which is preliminary data.</text>
</comment>
<dbReference type="InterPro" id="IPR058913">
    <property type="entry name" value="Integrase_dom_put"/>
</dbReference>
<dbReference type="SUPFAM" id="SSF53098">
    <property type="entry name" value="Ribonuclease H-like"/>
    <property type="match status" value="1"/>
</dbReference>
<dbReference type="AlphaFoldDB" id="A0AA35R319"/>
<protein>
    <recommendedName>
        <fullName evidence="1">Integrase catalytic domain-containing protein</fullName>
    </recommendedName>
</protein>
<organism evidence="2 3">
    <name type="scientific">Geodia barretti</name>
    <name type="common">Barrett's horny sponge</name>
    <dbReference type="NCBI Taxonomy" id="519541"/>
    <lineage>
        <taxon>Eukaryota</taxon>
        <taxon>Metazoa</taxon>
        <taxon>Porifera</taxon>
        <taxon>Demospongiae</taxon>
        <taxon>Heteroscleromorpha</taxon>
        <taxon>Tetractinellida</taxon>
        <taxon>Astrophorina</taxon>
        <taxon>Geodiidae</taxon>
        <taxon>Geodia</taxon>
    </lineage>
</organism>
<dbReference type="PANTHER" id="PTHR46791:SF5">
    <property type="entry name" value="CLR5 DOMAIN-CONTAINING PROTEIN-RELATED"/>
    <property type="match status" value="1"/>
</dbReference>
<dbReference type="InterPro" id="IPR001584">
    <property type="entry name" value="Integrase_cat-core"/>
</dbReference>
<dbReference type="Gene3D" id="3.30.420.10">
    <property type="entry name" value="Ribonuclease H-like superfamily/Ribonuclease H"/>
    <property type="match status" value="1"/>
</dbReference>
<evidence type="ECO:0000313" key="2">
    <source>
        <dbReference type="EMBL" id="CAI8002289.1"/>
    </source>
</evidence>
<dbReference type="InterPro" id="IPR036397">
    <property type="entry name" value="RNaseH_sf"/>
</dbReference>
<reference evidence="2" key="1">
    <citation type="submission" date="2023-03" db="EMBL/GenBank/DDBJ databases">
        <authorList>
            <person name="Steffen K."/>
            <person name="Cardenas P."/>
        </authorList>
    </citation>
    <scope>NUCLEOTIDE SEQUENCE</scope>
</reference>
<accession>A0AA35R319</accession>
<name>A0AA35R319_GEOBA</name>
<sequence>WHIDGNHKLIRWKFVIHGCIDGHTRVITYLQCADNNRADTVFHCFRGAVAAYGLPSRVRSDRGGENVRVAEYMLSHPERGPERGSFITGRSVHNSRIERLWRDLFQGCTVLYHNLFYHLENEGLLNPDNPIHLFSLHYIFLPRINSSLRSFAQAWNRHPMQSEGGLSPQQLWVSGLAHQGHPISQLSGDPQELFGIDWDAPLPTHDDVERVTVPAIDCPLSAQGLQELQTTLPLPLTNEDSDYGIGYYMEAVRFVESHVDDH</sequence>
<dbReference type="Pfam" id="PF24764">
    <property type="entry name" value="rva_4"/>
    <property type="match status" value="1"/>
</dbReference>
<dbReference type="InterPro" id="IPR012337">
    <property type="entry name" value="RNaseH-like_sf"/>
</dbReference>
<evidence type="ECO:0000259" key="1">
    <source>
        <dbReference type="PROSITE" id="PS50994"/>
    </source>
</evidence>
<dbReference type="EMBL" id="CASHTH010000474">
    <property type="protein sequence ID" value="CAI8002289.1"/>
    <property type="molecule type" value="Genomic_DNA"/>
</dbReference>
<gene>
    <name evidence="2" type="ORF">GBAR_LOCUS3365</name>
</gene>
<dbReference type="GO" id="GO:0003676">
    <property type="term" value="F:nucleic acid binding"/>
    <property type="evidence" value="ECO:0007669"/>
    <property type="project" value="InterPro"/>
</dbReference>
<feature type="non-terminal residue" evidence="2">
    <location>
        <position position="1"/>
    </location>
</feature>
<dbReference type="Proteomes" id="UP001174909">
    <property type="component" value="Unassembled WGS sequence"/>
</dbReference>
<dbReference type="GO" id="GO:0015074">
    <property type="term" value="P:DNA integration"/>
    <property type="evidence" value="ECO:0007669"/>
    <property type="project" value="InterPro"/>
</dbReference>
<dbReference type="PANTHER" id="PTHR46791">
    <property type="entry name" value="EXPRESSED PROTEIN"/>
    <property type="match status" value="1"/>
</dbReference>
<feature type="domain" description="Integrase catalytic" evidence="1">
    <location>
        <begin position="1"/>
        <end position="176"/>
    </location>
</feature>
<keyword evidence="3" id="KW-1185">Reference proteome</keyword>
<dbReference type="PROSITE" id="PS50994">
    <property type="entry name" value="INTEGRASE"/>
    <property type="match status" value="1"/>
</dbReference>
<proteinExistence type="predicted"/>